<dbReference type="PANTHER" id="PTHR33418">
    <property type="entry name" value="HELICASE-ASSOCIATED"/>
    <property type="match status" value="1"/>
</dbReference>
<evidence type="ECO:0000313" key="3">
    <source>
        <dbReference type="Proteomes" id="UP000095751"/>
    </source>
</evidence>
<reference evidence="2 3" key="1">
    <citation type="submission" date="2016-09" db="EMBL/GenBank/DDBJ databases">
        <title>Extensive genetic diversity and differential bi-allelic expression allows diatom success in the polar Southern Ocean.</title>
        <authorList>
            <consortium name="DOE Joint Genome Institute"/>
            <person name="Mock T."/>
            <person name="Otillar R.P."/>
            <person name="Strauss J."/>
            <person name="Dupont C."/>
            <person name="Frickenhaus S."/>
            <person name="Maumus F."/>
            <person name="Mcmullan M."/>
            <person name="Sanges R."/>
            <person name="Schmutz J."/>
            <person name="Toseland A."/>
            <person name="Valas R."/>
            <person name="Veluchamy A."/>
            <person name="Ward B.J."/>
            <person name="Allen A."/>
            <person name="Barry K."/>
            <person name="Falciatore A."/>
            <person name="Ferrante M."/>
            <person name="Fortunato A.E."/>
            <person name="Gloeckner G."/>
            <person name="Gruber A."/>
            <person name="Hipkin R."/>
            <person name="Janech M."/>
            <person name="Kroth P."/>
            <person name="Leese F."/>
            <person name="Lindquist E."/>
            <person name="Lyon B.R."/>
            <person name="Martin J."/>
            <person name="Mayer C."/>
            <person name="Parker M."/>
            <person name="Quesneville H."/>
            <person name="Raymond J."/>
            <person name="Uhlig C."/>
            <person name="Valentin K.U."/>
            <person name="Worden A.Z."/>
            <person name="Armbrust E.V."/>
            <person name="Bowler C."/>
            <person name="Green B."/>
            <person name="Moulton V."/>
            <person name="Van Oosterhout C."/>
            <person name="Grigoriev I."/>
        </authorList>
    </citation>
    <scope>NUCLEOTIDE SEQUENCE [LARGE SCALE GENOMIC DNA]</scope>
    <source>
        <strain evidence="2 3">CCMP1102</strain>
    </source>
</reference>
<dbReference type="InParanoid" id="A0A1E7FJ71"/>
<feature type="domain" description="Helicase-associated" evidence="1">
    <location>
        <begin position="161"/>
        <end position="218"/>
    </location>
</feature>
<dbReference type="OrthoDB" id="498381at2759"/>
<evidence type="ECO:0000313" key="2">
    <source>
        <dbReference type="EMBL" id="OEU18216.1"/>
    </source>
</evidence>
<gene>
    <name evidence="2" type="ORF">FRACYDRAFT_183319</name>
</gene>
<dbReference type="EMBL" id="KV784356">
    <property type="protein sequence ID" value="OEU18216.1"/>
    <property type="molecule type" value="Genomic_DNA"/>
</dbReference>
<dbReference type="Pfam" id="PF03457">
    <property type="entry name" value="HA"/>
    <property type="match status" value="2"/>
</dbReference>
<evidence type="ECO:0000259" key="1">
    <source>
        <dbReference type="Pfam" id="PF03457"/>
    </source>
</evidence>
<dbReference type="InterPro" id="IPR005114">
    <property type="entry name" value="Helicase_assoc"/>
</dbReference>
<accession>A0A1E7FJ71</accession>
<dbReference type="Gene3D" id="6.10.140.530">
    <property type="match status" value="2"/>
</dbReference>
<dbReference type="KEGG" id="fcy:FRACYDRAFT_183319"/>
<dbReference type="Proteomes" id="UP000095751">
    <property type="component" value="Unassembled WGS sequence"/>
</dbReference>
<sequence>MKGRLEQFIEDSKKNLSIEPSEEEISQTRSKRGLLCWYKKCNELKIYLKKHGHCNVPQRDTKSKQLGRTSMTDQKIEHLEDMGFQWSVRNNDDFWNKRYEELKKFKEEHGHCRVPRKSSGKLGSWVQNTRSIPQRPKCNEKIEKLEAVGFYKLSAKKEREDAIWIQRYEELKKFKEEHGHCRVPRSSGKLGIWVNIMRSIAHRPTCNEKIGKLMAVGFFDP</sequence>
<proteinExistence type="predicted"/>
<protein>
    <recommendedName>
        <fullName evidence="1">Helicase-associated domain-containing protein</fullName>
    </recommendedName>
</protein>
<name>A0A1E7FJ71_9STRA</name>
<dbReference type="PANTHER" id="PTHR33418:SF1">
    <property type="entry name" value="HELICASE-ASSOCIATED DOMAIN-CONTAINING PROTEIN"/>
    <property type="match status" value="1"/>
</dbReference>
<keyword evidence="3" id="KW-1185">Reference proteome</keyword>
<dbReference type="AlphaFoldDB" id="A0A1E7FJ71"/>
<feature type="domain" description="Helicase-associated" evidence="1">
    <location>
        <begin position="92"/>
        <end position="150"/>
    </location>
</feature>
<organism evidence="2 3">
    <name type="scientific">Fragilariopsis cylindrus CCMP1102</name>
    <dbReference type="NCBI Taxonomy" id="635003"/>
    <lineage>
        <taxon>Eukaryota</taxon>
        <taxon>Sar</taxon>
        <taxon>Stramenopiles</taxon>
        <taxon>Ochrophyta</taxon>
        <taxon>Bacillariophyta</taxon>
        <taxon>Bacillariophyceae</taxon>
        <taxon>Bacillariophycidae</taxon>
        <taxon>Bacillariales</taxon>
        <taxon>Bacillariaceae</taxon>
        <taxon>Fragilariopsis</taxon>
    </lineage>
</organism>